<feature type="domain" description="N-acetyltransferase" evidence="1">
    <location>
        <begin position="108"/>
        <end position="244"/>
    </location>
</feature>
<dbReference type="SUPFAM" id="SSF55729">
    <property type="entry name" value="Acyl-CoA N-acyltransferases (Nat)"/>
    <property type="match status" value="1"/>
</dbReference>
<dbReference type="InterPro" id="IPR052523">
    <property type="entry name" value="Trichothecene_AcTrans"/>
</dbReference>
<dbReference type="Proteomes" id="UP000014071">
    <property type="component" value="Unassembled WGS sequence"/>
</dbReference>
<organism evidence="2 3">
    <name type="scientific">Pseudozyma hubeiensis (strain SY62)</name>
    <name type="common">Yeast</name>
    <dbReference type="NCBI Taxonomy" id="1305764"/>
    <lineage>
        <taxon>Eukaryota</taxon>
        <taxon>Fungi</taxon>
        <taxon>Dikarya</taxon>
        <taxon>Basidiomycota</taxon>
        <taxon>Ustilaginomycotina</taxon>
        <taxon>Ustilaginomycetes</taxon>
        <taxon>Ustilaginales</taxon>
        <taxon>Ustilaginaceae</taxon>
        <taxon>Pseudozyma</taxon>
    </lineage>
</organism>
<dbReference type="PROSITE" id="PS51186">
    <property type="entry name" value="GNAT"/>
    <property type="match status" value="1"/>
</dbReference>
<dbReference type="AlphaFoldDB" id="R9NZZ1"/>
<dbReference type="Pfam" id="PF13508">
    <property type="entry name" value="Acetyltransf_7"/>
    <property type="match status" value="1"/>
</dbReference>
<evidence type="ECO:0000259" key="1">
    <source>
        <dbReference type="PROSITE" id="PS51186"/>
    </source>
</evidence>
<dbReference type="Gene3D" id="3.40.630.30">
    <property type="match status" value="1"/>
</dbReference>
<gene>
    <name evidence="2" type="ORF">PHSY_001982</name>
</gene>
<dbReference type="CDD" id="cd04301">
    <property type="entry name" value="NAT_SF"/>
    <property type="match status" value="1"/>
</dbReference>
<accession>R9NZZ1</accession>
<protein>
    <submittedName>
        <fullName evidence="2">Acetyltransferase</fullName>
    </submittedName>
</protein>
<keyword evidence="2" id="KW-0808">Transferase</keyword>
<name>R9NZZ1_PSEHS</name>
<dbReference type="PANTHER" id="PTHR42791">
    <property type="entry name" value="GNAT FAMILY ACETYLTRANSFERASE"/>
    <property type="match status" value="1"/>
</dbReference>
<reference evidence="3" key="1">
    <citation type="journal article" date="2013" name="Genome Announc.">
        <title>Draft genome sequence of the basidiomycetous yeast-like fungus Pseudozyma hubeiensis SY62, which produces an abundant amount of the biosurfactant mannosylerythritol lipids.</title>
        <authorList>
            <person name="Konishi M."/>
            <person name="Hatada Y."/>
            <person name="Horiuchi J."/>
        </authorList>
    </citation>
    <scope>NUCLEOTIDE SEQUENCE [LARGE SCALE GENOMIC DNA]</scope>
    <source>
        <strain evidence="3">SY62</strain>
    </source>
</reference>
<dbReference type="STRING" id="1305764.R9NZZ1"/>
<keyword evidence="3" id="KW-1185">Reference proteome</keyword>
<dbReference type="PANTHER" id="PTHR42791:SF16">
    <property type="entry name" value="N-ACETYLTRANSFERASE DOMAIN-CONTAINING PROTEIN"/>
    <property type="match status" value="1"/>
</dbReference>
<dbReference type="InterPro" id="IPR000182">
    <property type="entry name" value="GNAT_dom"/>
</dbReference>
<dbReference type="EMBL" id="DF238784">
    <property type="protein sequence ID" value="GAC94411.1"/>
    <property type="molecule type" value="Genomic_DNA"/>
</dbReference>
<dbReference type="RefSeq" id="XP_012187998.1">
    <property type="nucleotide sequence ID" value="XM_012332608.1"/>
</dbReference>
<dbReference type="eggNOG" id="ENOG502RSCE">
    <property type="taxonomic scope" value="Eukaryota"/>
</dbReference>
<sequence>MTVDSQPPSEGRFVTRLARRCEIPRMTAIRYDAFAPSPHNTTPDELSRLLETEPDPELGRTVTREESLTRANKTFQELFDKNKYHIVGVYHTSSTSIENQQGDLHDSSDLPPDAIMTGFALWHRIDSSTEPDSPETDEKERQHPGLLNRFMAQLNRTRERVMKGERYWFLKLLVIDPEWQRKGLGTMLVKWGTARADQEGVVAWLESSPMGKGTYLKAGFKVAGLDRVDEKRAAKGFVEWPYMVHDGRKAQ</sequence>
<dbReference type="GO" id="GO:0016747">
    <property type="term" value="F:acyltransferase activity, transferring groups other than amino-acyl groups"/>
    <property type="evidence" value="ECO:0007669"/>
    <property type="project" value="InterPro"/>
</dbReference>
<dbReference type="GeneID" id="24107277"/>
<dbReference type="HOGENOM" id="CLU_115521_0_0_1"/>
<proteinExistence type="predicted"/>
<evidence type="ECO:0000313" key="3">
    <source>
        <dbReference type="Proteomes" id="UP000014071"/>
    </source>
</evidence>
<dbReference type="InterPro" id="IPR016181">
    <property type="entry name" value="Acyl_CoA_acyltransferase"/>
</dbReference>
<evidence type="ECO:0000313" key="2">
    <source>
        <dbReference type="EMBL" id="GAC94411.1"/>
    </source>
</evidence>
<dbReference type="OrthoDB" id="2896281at2759"/>